<dbReference type="SUPFAM" id="SSF51445">
    <property type="entry name" value="(Trans)glycosidases"/>
    <property type="match status" value="1"/>
</dbReference>
<dbReference type="Pfam" id="PF00704">
    <property type="entry name" value="Glyco_hydro_18"/>
    <property type="match status" value="1"/>
</dbReference>
<evidence type="ECO:0000256" key="5">
    <source>
        <dbReference type="ARBA" id="ARBA00022525"/>
    </source>
</evidence>
<evidence type="ECO:0000256" key="9">
    <source>
        <dbReference type="ARBA" id="ARBA00023277"/>
    </source>
</evidence>
<feature type="domain" description="Chitin-binding type-1" evidence="15">
    <location>
        <begin position="60"/>
        <end position="108"/>
    </location>
</feature>
<keyword evidence="14" id="KW-0732">Signal</keyword>
<evidence type="ECO:0000256" key="2">
    <source>
        <dbReference type="ARBA" id="ARBA00004613"/>
    </source>
</evidence>
<evidence type="ECO:0000256" key="13">
    <source>
        <dbReference type="RuleBase" id="RU000489"/>
    </source>
</evidence>
<comment type="similarity">
    <text evidence="3">Belongs to the glycosyl hydrolase 18 family. Chitinase class V subfamily.</text>
</comment>
<protein>
    <recommendedName>
        <fullName evidence="4">chitinase</fullName>
        <ecNumber evidence="4">3.2.1.14</ecNumber>
    </recommendedName>
</protein>
<dbReference type="SUPFAM" id="SSF57016">
    <property type="entry name" value="Plant lectins/antimicrobial peptides"/>
    <property type="match status" value="1"/>
</dbReference>
<feature type="signal peptide" evidence="14">
    <location>
        <begin position="1"/>
        <end position="20"/>
    </location>
</feature>
<evidence type="ECO:0000259" key="15">
    <source>
        <dbReference type="PROSITE" id="PS50941"/>
    </source>
</evidence>
<dbReference type="Gene3D" id="3.30.60.10">
    <property type="entry name" value="Endochitinase-like"/>
    <property type="match status" value="1"/>
</dbReference>
<dbReference type="PROSITE" id="PS51910">
    <property type="entry name" value="GH18_2"/>
    <property type="match status" value="1"/>
</dbReference>
<evidence type="ECO:0000256" key="7">
    <source>
        <dbReference type="ARBA" id="ARBA00022801"/>
    </source>
</evidence>
<keyword evidence="11" id="KW-0624">Polysaccharide degradation</keyword>
<evidence type="ECO:0000313" key="18">
    <source>
        <dbReference type="Proteomes" id="UP000622797"/>
    </source>
</evidence>
<keyword evidence="18" id="KW-1185">Reference proteome</keyword>
<evidence type="ECO:0000256" key="3">
    <source>
        <dbReference type="ARBA" id="ARBA00008682"/>
    </source>
</evidence>
<dbReference type="InterPro" id="IPR036861">
    <property type="entry name" value="Endochitinase-like_sf"/>
</dbReference>
<name>A0A8H4XCH7_9HYPO</name>
<dbReference type="InterPro" id="IPR050314">
    <property type="entry name" value="Glycosyl_Hydrlase_18"/>
</dbReference>
<dbReference type="InterPro" id="IPR018371">
    <property type="entry name" value="Chitin-binding_1_CS"/>
</dbReference>
<dbReference type="SUPFAM" id="SSF54556">
    <property type="entry name" value="Chitinase insertion domain"/>
    <property type="match status" value="1"/>
</dbReference>
<evidence type="ECO:0000256" key="14">
    <source>
        <dbReference type="SAM" id="SignalP"/>
    </source>
</evidence>
<dbReference type="GO" id="GO:0005576">
    <property type="term" value="C:extracellular region"/>
    <property type="evidence" value="ECO:0007669"/>
    <property type="project" value="UniProtKB-SubCell"/>
</dbReference>
<comment type="caution">
    <text evidence="17">The sequence shown here is derived from an EMBL/GenBank/DDBJ whole genome shotgun (WGS) entry which is preliminary data.</text>
</comment>
<dbReference type="CDD" id="cd00035">
    <property type="entry name" value="ChtBD1"/>
    <property type="match status" value="1"/>
</dbReference>
<dbReference type="EC" id="3.2.1.14" evidence="4"/>
<comment type="caution">
    <text evidence="12">Lacks conserved residue(s) required for the propagation of feature annotation.</text>
</comment>
<dbReference type="Pfam" id="PF00187">
    <property type="entry name" value="Chitin_bind_1"/>
    <property type="match status" value="1"/>
</dbReference>
<dbReference type="InterPro" id="IPR029070">
    <property type="entry name" value="Chitinase_insertion_sf"/>
</dbReference>
<keyword evidence="5" id="KW-0964">Secreted</keyword>
<comment type="subcellular location">
    <subcellularLocation>
        <location evidence="2">Secreted</location>
    </subcellularLocation>
</comment>
<dbReference type="CDD" id="cd06922">
    <property type="entry name" value="ChtBD1_GH18_1"/>
    <property type="match status" value="1"/>
</dbReference>
<dbReference type="InterPro" id="IPR001223">
    <property type="entry name" value="Glyco_hydro18_cat"/>
</dbReference>
<keyword evidence="7 13" id="KW-0378">Hydrolase</keyword>
<dbReference type="InterPro" id="IPR017853">
    <property type="entry name" value="GH"/>
</dbReference>
<dbReference type="OrthoDB" id="73875at2759"/>
<dbReference type="Gene3D" id="3.20.20.80">
    <property type="entry name" value="Glycosidases"/>
    <property type="match status" value="1"/>
</dbReference>
<evidence type="ECO:0000313" key="17">
    <source>
        <dbReference type="EMBL" id="KAF4969335.1"/>
    </source>
</evidence>
<accession>A0A8H4XCH7</accession>
<dbReference type="GO" id="GO:0008843">
    <property type="term" value="F:endochitinase activity"/>
    <property type="evidence" value="ECO:0007669"/>
    <property type="project" value="UniProtKB-EC"/>
</dbReference>
<dbReference type="SMART" id="SM00636">
    <property type="entry name" value="Glyco_18"/>
    <property type="match status" value="1"/>
</dbReference>
<dbReference type="GO" id="GO:0008061">
    <property type="term" value="F:chitin binding"/>
    <property type="evidence" value="ECO:0007669"/>
    <property type="project" value="UniProtKB-UniRule"/>
</dbReference>
<dbReference type="InterPro" id="IPR001002">
    <property type="entry name" value="Chitin-bd_1"/>
</dbReference>
<keyword evidence="6 12" id="KW-0147">Chitin-binding</keyword>
<gene>
    <name evidence="17" type="ORF">FSARC_3410</name>
</gene>
<reference evidence="17" key="1">
    <citation type="journal article" date="2020" name="BMC Genomics">
        <title>Correction to: Identification and distribution of gene clusters required for synthesis of sphingolipid metabolism inhibitors in diverse species of the filamentous fungus Fusarium.</title>
        <authorList>
            <person name="Kim H.S."/>
            <person name="Lohmar J.M."/>
            <person name="Busman M."/>
            <person name="Brown D.W."/>
            <person name="Naumann T.A."/>
            <person name="Divon H.H."/>
            <person name="Lysoe E."/>
            <person name="Uhlig S."/>
            <person name="Proctor R.H."/>
        </authorList>
    </citation>
    <scope>NUCLEOTIDE SEQUENCE</scope>
    <source>
        <strain evidence="17">NRRL 20472</strain>
    </source>
</reference>
<reference evidence="17" key="2">
    <citation type="submission" date="2020-05" db="EMBL/GenBank/DDBJ databases">
        <authorList>
            <person name="Kim H.-S."/>
            <person name="Proctor R.H."/>
            <person name="Brown D.W."/>
        </authorList>
    </citation>
    <scope>NUCLEOTIDE SEQUENCE</scope>
    <source>
        <strain evidence="17">NRRL 20472</strain>
    </source>
</reference>
<keyword evidence="12" id="KW-1015">Disulfide bond</keyword>
<feature type="disulfide bond" evidence="12">
    <location>
        <begin position="77"/>
        <end position="89"/>
    </location>
</feature>
<dbReference type="PANTHER" id="PTHR11177">
    <property type="entry name" value="CHITINASE"/>
    <property type="match status" value="1"/>
</dbReference>
<feature type="chain" id="PRO_5034393398" description="chitinase" evidence="14">
    <location>
        <begin position="21"/>
        <end position="1285"/>
    </location>
</feature>
<feature type="domain" description="GH18" evidence="16">
    <location>
        <begin position="113"/>
        <end position="469"/>
    </location>
</feature>
<evidence type="ECO:0000256" key="6">
    <source>
        <dbReference type="ARBA" id="ARBA00022669"/>
    </source>
</evidence>
<keyword evidence="9" id="KW-0119">Carbohydrate metabolism</keyword>
<dbReference type="SMART" id="SM00270">
    <property type="entry name" value="ChtBD1"/>
    <property type="match status" value="2"/>
</dbReference>
<keyword evidence="10 13" id="KW-0326">Glycosidase</keyword>
<dbReference type="GO" id="GO:0000272">
    <property type="term" value="P:polysaccharide catabolic process"/>
    <property type="evidence" value="ECO:0007669"/>
    <property type="project" value="UniProtKB-KW"/>
</dbReference>
<evidence type="ECO:0000256" key="10">
    <source>
        <dbReference type="ARBA" id="ARBA00023295"/>
    </source>
</evidence>
<dbReference type="GO" id="GO:0006032">
    <property type="term" value="P:chitin catabolic process"/>
    <property type="evidence" value="ECO:0007669"/>
    <property type="project" value="UniProtKB-KW"/>
</dbReference>
<dbReference type="PROSITE" id="PS01095">
    <property type="entry name" value="GH18_1"/>
    <property type="match status" value="1"/>
</dbReference>
<dbReference type="PANTHER" id="PTHR11177:SF333">
    <property type="entry name" value="CHITINASE"/>
    <property type="match status" value="1"/>
</dbReference>
<evidence type="ECO:0000256" key="8">
    <source>
        <dbReference type="ARBA" id="ARBA00023024"/>
    </source>
</evidence>
<comment type="catalytic activity">
    <reaction evidence="1">
        <text>Random endo-hydrolysis of N-acetyl-beta-D-glucosaminide (1-&gt;4)-beta-linkages in chitin and chitodextrins.</text>
        <dbReference type="EC" id="3.2.1.14"/>
    </reaction>
</comment>
<organism evidence="17 18">
    <name type="scientific">Fusarium sarcochroum</name>
    <dbReference type="NCBI Taxonomy" id="1208366"/>
    <lineage>
        <taxon>Eukaryota</taxon>
        <taxon>Fungi</taxon>
        <taxon>Dikarya</taxon>
        <taxon>Ascomycota</taxon>
        <taxon>Pezizomycotina</taxon>
        <taxon>Sordariomycetes</taxon>
        <taxon>Hypocreomycetidae</taxon>
        <taxon>Hypocreales</taxon>
        <taxon>Nectriaceae</taxon>
        <taxon>Fusarium</taxon>
        <taxon>Fusarium lateritium species complex</taxon>
    </lineage>
</organism>
<dbReference type="InterPro" id="IPR001579">
    <property type="entry name" value="Glyco_hydro_18_chit_AS"/>
</dbReference>
<evidence type="ECO:0000259" key="16">
    <source>
        <dbReference type="PROSITE" id="PS51910"/>
    </source>
</evidence>
<dbReference type="EMBL" id="JABEXW010000165">
    <property type="protein sequence ID" value="KAF4969335.1"/>
    <property type="molecule type" value="Genomic_DNA"/>
</dbReference>
<dbReference type="Gene3D" id="3.10.50.10">
    <property type="match status" value="1"/>
</dbReference>
<dbReference type="PROSITE" id="PS50941">
    <property type="entry name" value="CHIT_BIND_I_2"/>
    <property type="match status" value="1"/>
</dbReference>
<keyword evidence="8" id="KW-0146">Chitin degradation</keyword>
<proteinExistence type="inferred from homology"/>
<dbReference type="Proteomes" id="UP000622797">
    <property type="component" value="Unassembled WGS sequence"/>
</dbReference>
<dbReference type="PROSITE" id="PS00026">
    <property type="entry name" value="CHIT_BIND_I_1"/>
    <property type="match status" value="1"/>
</dbReference>
<sequence length="1285" mass="145770">MHLRAWFFVVLLLCLHVAAADTTCSATKRCENGCCNKFGNCGFGPDYCEKAVCRSDCDRKSECPGDFEDKWAKKTECPLNVCCSKHGYCGTTKDFCGSKPVPRPECKKRGDMERVVGYFEGWAKNRPCEVFWPEQIPSGLYTHINFAFGTINPNTFLIEANEPEDKDMYERLMLLKKKDKNLKIYLAIGGWTFNDPGPTAKVFSDLALSSARQRHFFDSVMSFMATHKFDGLDLDWEYPVAEERAGREADYKNFPVFMAALKEVMETGNKGLTITLPASYWYLQYFDIKKLEPTVDFFNIMSYDLHGAWDQNVNWTKPYLNAHTNLTEIDSALDLLWRNDIQPNKVVMGLSFYGRAFTAASAACRKPGCLFSSPANAGSCSREKGILLNSEIDKEIKNRNLKPELYKEEAVKVVTWGKQWVSYDDAETLKMKVDHAEKRCLGGVMVWAISHDTKEAKYNKALAKVLGRKVTSGSLDDDEKASEIVKKPYEQCRWSNCKESCPKGWVHVGRLDPDARKDELMYDETGCGDDGHHSFCCPADEDIPQCGWWGHDDGDCQSVSECPSAMVEIGTNSKYCEKSTYVQTACCKTDTKSMRVYDTCRWGDYPECNTSPECPGDYYSWPMASSGSGSGALKCNDKVNDFDTPILGVQMRNYCCSVKPDLRFIDCQVFRDVGPAPKDVPPGFCRSGCPNDRVRVALDTAFHTCTAENSGQATCCKTEYYSEVLEPTEKYEAYKKAMADWVENETCPNPKKVFTKRGLSSPSSTELAVRDDKVEDITIDLMLKYILADIGSPIILDAITRIWDDAVEYTYLQITYISNYIRQNWLPQWEGPSQMAIDILCYPLYWAKEIEAFLTGDKDAKGATLNCTYGYCDEEGNCENLSEGDSDNSPELKSRHATLFGRHSNRFSHLHHHRDNRHLLEARGSKKIHIKDPDDDPDADAHEYNVEVPDNPTVDTIATNNKDNPLLQKIVEIRIPHTCWAPNVFMRPYTAQRIVRLQIEHLLDKNILETFFKDSVYGKYASPHNLYACQRSLLTEVARLKSGATSKYGPIPIIFWDSMDRIDLAEEPGVPDLPGGGSSDDLQLAWIMDRAFECLGSARNDQVFVIAAKDINDAKNHVMRFFRTVGDRNLEKYMTREGKSEADIKRAGETVTSRMRAGFSVFWYMGLTPVKDKFKQIVKDVHVQFKFAESVYNKKHPNEKVQLADYWIEWITNYYAQVVKKFKENVTDQIAEVRALLDGVDDDEADGVRYIMDQFETQLENAFRIRIDTSGFPTFGDGDTEMGGT</sequence>
<feature type="disulfide bond" evidence="12">
    <location>
        <begin position="82"/>
        <end position="96"/>
    </location>
</feature>
<dbReference type="InterPro" id="IPR011583">
    <property type="entry name" value="Chitinase_II/V-like_cat"/>
</dbReference>
<evidence type="ECO:0000256" key="11">
    <source>
        <dbReference type="ARBA" id="ARBA00023326"/>
    </source>
</evidence>
<evidence type="ECO:0000256" key="12">
    <source>
        <dbReference type="PROSITE-ProRule" id="PRU00261"/>
    </source>
</evidence>
<evidence type="ECO:0000256" key="4">
    <source>
        <dbReference type="ARBA" id="ARBA00012729"/>
    </source>
</evidence>
<evidence type="ECO:0000256" key="1">
    <source>
        <dbReference type="ARBA" id="ARBA00000822"/>
    </source>
</evidence>